<feature type="region of interest" description="Disordered" evidence="1">
    <location>
        <begin position="153"/>
        <end position="181"/>
    </location>
</feature>
<dbReference type="Gene3D" id="3.80.10.10">
    <property type="entry name" value="Ribonuclease Inhibitor"/>
    <property type="match status" value="1"/>
</dbReference>
<reference evidence="2 3" key="1">
    <citation type="submission" date="2024-11" db="EMBL/GenBank/DDBJ databases">
        <title>A near-complete genome assembly of Cinchona calisaya.</title>
        <authorList>
            <person name="Lian D.C."/>
            <person name="Zhao X.W."/>
            <person name="Wei L."/>
        </authorList>
    </citation>
    <scope>NUCLEOTIDE SEQUENCE [LARGE SCALE GENOMIC DNA]</scope>
    <source>
        <tissue evidence="2">Nenye</tissue>
    </source>
</reference>
<gene>
    <name evidence="2" type="ORF">ACH5RR_032629</name>
</gene>
<comment type="caution">
    <text evidence="2">The sequence shown here is derived from an EMBL/GenBank/DDBJ whole genome shotgun (WGS) entry which is preliminary data.</text>
</comment>
<keyword evidence="3" id="KW-1185">Reference proteome</keyword>
<sequence>MELGENQLQGSIPISIGNLSNLEKLFLGKNQLSGSIPQDIGKLKKFAISGPLPELLCQSGTLEIITVTENMLTGPILRSLKTCSSLVRARFNGSHLRGNLSEMFGIYEFLDLMIVCLVRDFSGWKKYSMSGRLHKMDNSTIEEATTLEMKDVLESSSRKEQVSTESMEVPKAQTNLTGRSETSTLSMMEEDSQIPISKLFC</sequence>
<feature type="compositionally biased region" description="Basic and acidic residues" evidence="1">
    <location>
        <begin position="153"/>
        <end position="162"/>
    </location>
</feature>
<dbReference type="EMBL" id="JBJUIK010000013">
    <property type="protein sequence ID" value="KAL3507247.1"/>
    <property type="molecule type" value="Genomic_DNA"/>
</dbReference>
<dbReference type="SUPFAM" id="SSF52058">
    <property type="entry name" value="L domain-like"/>
    <property type="match status" value="1"/>
</dbReference>
<dbReference type="Pfam" id="PF00560">
    <property type="entry name" value="LRR_1"/>
    <property type="match status" value="1"/>
</dbReference>
<dbReference type="AlphaFoldDB" id="A0ABD2YLS3"/>
<protein>
    <submittedName>
        <fullName evidence="2">Uncharacterized protein</fullName>
    </submittedName>
</protein>
<dbReference type="InterPro" id="IPR032675">
    <property type="entry name" value="LRR_dom_sf"/>
</dbReference>
<dbReference type="InterPro" id="IPR052592">
    <property type="entry name" value="LRR-RLK"/>
</dbReference>
<accession>A0ABD2YLS3</accession>
<name>A0ABD2YLS3_9GENT</name>
<proteinExistence type="predicted"/>
<evidence type="ECO:0000256" key="1">
    <source>
        <dbReference type="SAM" id="MobiDB-lite"/>
    </source>
</evidence>
<dbReference type="PANTHER" id="PTHR48054:SF47">
    <property type="entry name" value="OS06G0179800 PROTEIN"/>
    <property type="match status" value="1"/>
</dbReference>
<dbReference type="Proteomes" id="UP001630127">
    <property type="component" value="Unassembled WGS sequence"/>
</dbReference>
<feature type="compositionally biased region" description="Polar residues" evidence="1">
    <location>
        <begin position="172"/>
        <end position="181"/>
    </location>
</feature>
<evidence type="ECO:0000313" key="3">
    <source>
        <dbReference type="Proteomes" id="UP001630127"/>
    </source>
</evidence>
<dbReference type="PANTHER" id="PTHR48054">
    <property type="entry name" value="RECEPTOR KINASE-LIKE PROTEIN XA21"/>
    <property type="match status" value="1"/>
</dbReference>
<dbReference type="InterPro" id="IPR001611">
    <property type="entry name" value="Leu-rich_rpt"/>
</dbReference>
<evidence type="ECO:0000313" key="2">
    <source>
        <dbReference type="EMBL" id="KAL3507247.1"/>
    </source>
</evidence>
<organism evidence="2 3">
    <name type="scientific">Cinchona calisaya</name>
    <dbReference type="NCBI Taxonomy" id="153742"/>
    <lineage>
        <taxon>Eukaryota</taxon>
        <taxon>Viridiplantae</taxon>
        <taxon>Streptophyta</taxon>
        <taxon>Embryophyta</taxon>
        <taxon>Tracheophyta</taxon>
        <taxon>Spermatophyta</taxon>
        <taxon>Magnoliopsida</taxon>
        <taxon>eudicotyledons</taxon>
        <taxon>Gunneridae</taxon>
        <taxon>Pentapetalae</taxon>
        <taxon>asterids</taxon>
        <taxon>lamiids</taxon>
        <taxon>Gentianales</taxon>
        <taxon>Rubiaceae</taxon>
        <taxon>Cinchonoideae</taxon>
        <taxon>Cinchoneae</taxon>
        <taxon>Cinchona</taxon>
    </lineage>
</organism>